<gene>
    <name evidence="1" type="ORF">UFOPK2761_00042</name>
</gene>
<dbReference type="EMBL" id="CAEZYQ010000001">
    <property type="protein sequence ID" value="CAB4724480.1"/>
    <property type="molecule type" value="Genomic_DNA"/>
</dbReference>
<dbReference type="AlphaFoldDB" id="A0A6J6RPP0"/>
<protein>
    <submittedName>
        <fullName evidence="1">Unannotated protein</fullName>
    </submittedName>
</protein>
<name>A0A6J6RPP0_9ZZZZ</name>
<organism evidence="1">
    <name type="scientific">freshwater metagenome</name>
    <dbReference type="NCBI Taxonomy" id="449393"/>
    <lineage>
        <taxon>unclassified sequences</taxon>
        <taxon>metagenomes</taxon>
        <taxon>ecological metagenomes</taxon>
    </lineage>
</organism>
<accession>A0A6J6RPP0</accession>
<proteinExistence type="predicted"/>
<evidence type="ECO:0000313" key="1">
    <source>
        <dbReference type="EMBL" id="CAB4724480.1"/>
    </source>
</evidence>
<reference evidence="1" key="1">
    <citation type="submission" date="2020-05" db="EMBL/GenBank/DDBJ databases">
        <authorList>
            <person name="Chiriac C."/>
            <person name="Salcher M."/>
            <person name="Ghai R."/>
            <person name="Kavagutti S V."/>
        </authorList>
    </citation>
    <scope>NUCLEOTIDE SEQUENCE</scope>
</reference>
<sequence>MKQPKTQLGAGETLLERWGANRTQSDQRAVGGHLYLTDQRLLFEPHRFDASLSGRGASVLLHDITDVVRVPRDLKHFFGGGLRARLGVVTARGTHLFVVNDLAGKARRILEERDRSRSSG</sequence>